<dbReference type="EMBL" id="JARJCW010000001">
    <property type="protein sequence ID" value="KAJ7230672.1"/>
    <property type="molecule type" value="Genomic_DNA"/>
</dbReference>
<reference evidence="1" key="1">
    <citation type="submission" date="2023-03" db="EMBL/GenBank/DDBJ databases">
        <title>Massive genome expansion in bonnet fungi (Mycena s.s.) driven by repeated elements and novel gene families across ecological guilds.</title>
        <authorList>
            <consortium name="Lawrence Berkeley National Laboratory"/>
            <person name="Harder C.B."/>
            <person name="Miyauchi S."/>
            <person name="Viragh M."/>
            <person name="Kuo A."/>
            <person name="Thoen E."/>
            <person name="Andreopoulos B."/>
            <person name="Lu D."/>
            <person name="Skrede I."/>
            <person name="Drula E."/>
            <person name="Henrissat B."/>
            <person name="Morin E."/>
            <person name="Kohler A."/>
            <person name="Barry K."/>
            <person name="LaButti K."/>
            <person name="Morin E."/>
            <person name="Salamov A."/>
            <person name="Lipzen A."/>
            <person name="Mereny Z."/>
            <person name="Hegedus B."/>
            <person name="Baldrian P."/>
            <person name="Stursova M."/>
            <person name="Weitz H."/>
            <person name="Taylor A."/>
            <person name="Grigoriev I.V."/>
            <person name="Nagy L.G."/>
            <person name="Martin F."/>
            <person name="Kauserud H."/>
        </authorList>
    </citation>
    <scope>NUCLEOTIDE SEQUENCE</scope>
    <source>
        <strain evidence="1">9144</strain>
    </source>
</reference>
<dbReference type="AlphaFoldDB" id="A0AAD6YVX4"/>
<accession>A0AAD6YVX4</accession>
<keyword evidence="2" id="KW-1185">Reference proteome</keyword>
<organism evidence="1 2">
    <name type="scientific">Mycena pura</name>
    <dbReference type="NCBI Taxonomy" id="153505"/>
    <lineage>
        <taxon>Eukaryota</taxon>
        <taxon>Fungi</taxon>
        <taxon>Dikarya</taxon>
        <taxon>Basidiomycota</taxon>
        <taxon>Agaricomycotina</taxon>
        <taxon>Agaricomycetes</taxon>
        <taxon>Agaricomycetidae</taxon>
        <taxon>Agaricales</taxon>
        <taxon>Marasmiineae</taxon>
        <taxon>Mycenaceae</taxon>
        <taxon>Mycena</taxon>
    </lineage>
</organism>
<protein>
    <submittedName>
        <fullName evidence="1">Uncharacterized protein</fullName>
    </submittedName>
</protein>
<name>A0AAD6YVX4_9AGAR</name>
<evidence type="ECO:0000313" key="1">
    <source>
        <dbReference type="EMBL" id="KAJ7230672.1"/>
    </source>
</evidence>
<sequence>MLFRLALYRCSGRRALHASRLVASRQEFKVVLDNNTLYVEQPVAEALGWERGKAVQLTLSGWAPNYFAIASSGSDSDRLARGTVESSNNPKLRHVMDYLKDR</sequence>
<gene>
    <name evidence="1" type="ORF">GGX14DRAFT_584239</name>
</gene>
<proteinExistence type="predicted"/>
<evidence type="ECO:0000313" key="2">
    <source>
        <dbReference type="Proteomes" id="UP001219525"/>
    </source>
</evidence>
<dbReference type="Proteomes" id="UP001219525">
    <property type="component" value="Unassembled WGS sequence"/>
</dbReference>
<comment type="caution">
    <text evidence="1">The sequence shown here is derived from an EMBL/GenBank/DDBJ whole genome shotgun (WGS) entry which is preliminary data.</text>
</comment>